<gene>
    <name evidence="1" type="ORF">CAAN4_G04698</name>
</gene>
<keyword evidence="2" id="KW-1185">Reference proteome</keyword>
<accession>A0ABP0EH20</accession>
<protein>
    <submittedName>
        <fullName evidence="1">Uncharacterized protein</fullName>
    </submittedName>
</protein>
<evidence type="ECO:0000313" key="2">
    <source>
        <dbReference type="Proteomes" id="UP001497600"/>
    </source>
</evidence>
<evidence type="ECO:0000313" key="1">
    <source>
        <dbReference type="EMBL" id="CAK7916624.1"/>
    </source>
</evidence>
<proteinExistence type="predicted"/>
<name>A0ABP0EH20_9ASCO</name>
<reference evidence="1 2" key="1">
    <citation type="submission" date="2024-01" db="EMBL/GenBank/DDBJ databases">
        <authorList>
            <consortium name="Genoscope - CEA"/>
            <person name="William W."/>
        </authorList>
    </citation>
    <scope>NUCLEOTIDE SEQUENCE [LARGE SCALE GENOMIC DNA]</scope>
    <source>
        <strain evidence="1 2">29B2s-10</strain>
    </source>
</reference>
<sequence length="163" mass="17893">MSTLQFTTPTMGYQELRAIKELDHLDEKSIAFNNNSDEIPRRSPARLINREAMVFKEKLVAAAANASVVAAAEFTSQYYSDASDADDSFNFSDDQSSSGNSVFSGASSPVLDNNSAADSLDEEFFNEIDEACVCVIDDVIQVKSVHDNSSRTRRPLSYITLSD</sequence>
<dbReference type="EMBL" id="OZ004259">
    <property type="protein sequence ID" value="CAK7916624.1"/>
    <property type="molecule type" value="Genomic_DNA"/>
</dbReference>
<dbReference type="Proteomes" id="UP001497600">
    <property type="component" value="Chromosome G"/>
</dbReference>
<organism evidence="1 2">
    <name type="scientific">[Candida] anglica</name>
    <dbReference type="NCBI Taxonomy" id="148631"/>
    <lineage>
        <taxon>Eukaryota</taxon>
        <taxon>Fungi</taxon>
        <taxon>Dikarya</taxon>
        <taxon>Ascomycota</taxon>
        <taxon>Saccharomycotina</taxon>
        <taxon>Pichiomycetes</taxon>
        <taxon>Debaryomycetaceae</taxon>
        <taxon>Kurtzmaniella</taxon>
    </lineage>
</organism>